<dbReference type="InterPro" id="IPR005822">
    <property type="entry name" value="Ribosomal_uL13"/>
</dbReference>
<comment type="similarity">
    <text evidence="1">Belongs to the universal ribosomal protein uL13 family.</text>
</comment>
<dbReference type="GO" id="GO:0003735">
    <property type="term" value="F:structural constituent of ribosome"/>
    <property type="evidence" value="ECO:0007669"/>
    <property type="project" value="InterPro"/>
</dbReference>
<reference evidence="4 5" key="1">
    <citation type="submission" date="2024-01" db="EMBL/GenBank/DDBJ databases">
        <title>The genome of the rayed Mediterranean limpet Patella caerulea (Linnaeus, 1758).</title>
        <authorList>
            <person name="Anh-Thu Weber A."/>
            <person name="Halstead-Nussloch G."/>
        </authorList>
    </citation>
    <scope>NUCLEOTIDE SEQUENCE [LARGE SCALE GENOMIC DNA]</scope>
    <source>
        <strain evidence="4">AATW-2023a</strain>
        <tissue evidence="4">Whole specimen</tissue>
    </source>
</reference>
<evidence type="ECO:0000313" key="5">
    <source>
        <dbReference type="Proteomes" id="UP001347796"/>
    </source>
</evidence>
<keyword evidence="3" id="KW-0687">Ribonucleoprotein</keyword>
<dbReference type="CDD" id="cd00392">
    <property type="entry name" value="Ribosomal_L13"/>
    <property type="match status" value="1"/>
</dbReference>
<dbReference type="PANTHER" id="PTHR11545:SF2">
    <property type="entry name" value="LARGE RIBOSOMAL SUBUNIT PROTEIN UL13M"/>
    <property type="match status" value="1"/>
</dbReference>
<dbReference type="EMBL" id="JAZGQO010000008">
    <property type="protein sequence ID" value="KAK6179640.1"/>
    <property type="molecule type" value="Genomic_DNA"/>
</dbReference>
<dbReference type="GO" id="GO:0005762">
    <property type="term" value="C:mitochondrial large ribosomal subunit"/>
    <property type="evidence" value="ECO:0007669"/>
    <property type="project" value="TreeGrafter"/>
</dbReference>
<keyword evidence="5" id="KW-1185">Reference proteome</keyword>
<protein>
    <recommendedName>
        <fullName evidence="6">39S ribosomal protein L13, mitochondrial</fullName>
    </recommendedName>
</protein>
<dbReference type="SUPFAM" id="SSF52161">
    <property type="entry name" value="Ribosomal protein L13"/>
    <property type="match status" value="1"/>
</dbReference>
<dbReference type="GO" id="GO:0017148">
    <property type="term" value="P:negative regulation of translation"/>
    <property type="evidence" value="ECO:0007669"/>
    <property type="project" value="TreeGrafter"/>
</dbReference>
<comment type="caution">
    <text evidence="4">The sequence shown here is derived from an EMBL/GenBank/DDBJ whole genome shotgun (WGS) entry which is preliminary data.</text>
</comment>
<evidence type="ECO:0000256" key="2">
    <source>
        <dbReference type="ARBA" id="ARBA00022980"/>
    </source>
</evidence>
<evidence type="ECO:0000313" key="4">
    <source>
        <dbReference type="EMBL" id="KAK6179640.1"/>
    </source>
</evidence>
<name>A0AAN8PYS9_PATCE</name>
<sequence length="191" mass="23140">MAHNRVLQWATFARSWWIYDAYHQCPFESAKRLCIFLQGQHKPIYHPLSDIGDHVVVINTKDISMKNEYWRKWRFHHHTGYPGGYSQTSAWRLHDLDDTKILHKAVYSRLPGNLLRRRMMRRLHLFPDTEVPDDILQNVTDQIRQVQLIPKPIHKYSKEDIDNFPKLFDWPEEYVIDYSKKKKDEDTEKYF</sequence>
<dbReference type="AlphaFoldDB" id="A0AAN8PYS9"/>
<organism evidence="4 5">
    <name type="scientific">Patella caerulea</name>
    <name type="common">Rayed Mediterranean limpet</name>
    <dbReference type="NCBI Taxonomy" id="87958"/>
    <lineage>
        <taxon>Eukaryota</taxon>
        <taxon>Metazoa</taxon>
        <taxon>Spiralia</taxon>
        <taxon>Lophotrochozoa</taxon>
        <taxon>Mollusca</taxon>
        <taxon>Gastropoda</taxon>
        <taxon>Patellogastropoda</taxon>
        <taxon>Patelloidea</taxon>
        <taxon>Patellidae</taxon>
        <taxon>Patella</taxon>
    </lineage>
</organism>
<dbReference type="GO" id="GO:0006412">
    <property type="term" value="P:translation"/>
    <property type="evidence" value="ECO:0007669"/>
    <property type="project" value="InterPro"/>
</dbReference>
<dbReference type="Pfam" id="PF00572">
    <property type="entry name" value="Ribosomal_L13"/>
    <property type="match status" value="1"/>
</dbReference>
<dbReference type="PIRSF" id="PIRSF002181">
    <property type="entry name" value="Ribosomal_L13"/>
    <property type="match status" value="1"/>
</dbReference>
<keyword evidence="2" id="KW-0689">Ribosomal protein</keyword>
<gene>
    <name evidence="4" type="ORF">SNE40_011954</name>
</gene>
<evidence type="ECO:0000256" key="3">
    <source>
        <dbReference type="ARBA" id="ARBA00023274"/>
    </source>
</evidence>
<dbReference type="GO" id="GO:0003729">
    <property type="term" value="F:mRNA binding"/>
    <property type="evidence" value="ECO:0007669"/>
    <property type="project" value="TreeGrafter"/>
</dbReference>
<dbReference type="HAMAP" id="MF_01366">
    <property type="entry name" value="Ribosomal_uL13"/>
    <property type="match status" value="1"/>
</dbReference>
<dbReference type="Gene3D" id="3.90.1180.10">
    <property type="entry name" value="Ribosomal protein L13"/>
    <property type="match status" value="1"/>
</dbReference>
<evidence type="ECO:0008006" key="6">
    <source>
        <dbReference type="Google" id="ProtNLM"/>
    </source>
</evidence>
<dbReference type="Proteomes" id="UP001347796">
    <property type="component" value="Unassembled WGS sequence"/>
</dbReference>
<evidence type="ECO:0000256" key="1">
    <source>
        <dbReference type="ARBA" id="ARBA00006227"/>
    </source>
</evidence>
<dbReference type="InterPro" id="IPR036899">
    <property type="entry name" value="Ribosomal_uL13_sf"/>
</dbReference>
<dbReference type="PANTHER" id="PTHR11545">
    <property type="entry name" value="RIBOSOMAL PROTEIN L13"/>
    <property type="match status" value="1"/>
</dbReference>
<proteinExistence type="inferred from homology"/>
<dbReference type="FunFam" id="3.90.1180.10:FF:000005">
    <property type="entry name" value="39S ribosomal protein L13, mitochondrial"/>
    <property type="match status" value="1"/>
</dbReference>
<accession>A0AAN8PYS9</accession>
<dbReference type="InterPro" id="IPR005823">
    <property type="entry name" value="Ribosomal_uL13_bac-type"/>
</dbReference>